<accession>A0A2Z4GD84</accession>
<keyword evidence="3" id="KW-1185">Reference proteome</keyword>
<proteinExistence type="predicted"/>
<feature type="chain" id="PRO_5016278108" description="DUF481 domain-containing protein" evidence="1">
    <location>
        <begin position="21"/>
        <end position="414"/>
    </location>
</feature>
<dbReference type="OrthoDB" id="1489343at2"/>
<dbReference type="RefSeq" id="WP_111372401.1">
    <property type="nucleotide sequence ID" value="NZ_CP029480.1"/>
</dbReference>
<organism evidence="2 3">
    <name type="scientific">Arcticibacterium luteifluviistationis</name>
    <dbReference type="NCBI Taxonomy" id="1784714"/>
    <lineage>
        <taxon>Bacteria</taxon>
        <taxon>Pseudomonadati</taxon>
        <taxon>Bacteroidota</taxon>
        <taxon>Cytophagia</taxon>
        <taxon>Cytophagales</taxon>
        <taxon>Leadbetterellaceae</taxon>
        <taxon>Arcticibacterium</taxon>
    </lineage>
</organism>
<feature type="signal peptide" evidence="1">
    <location>
        <begin position="1"/>
        <end position="20"/>
    </location>
</feature>
<evidence type="ECO:0008006" key="4">
    <source>
        <dbReference type="Google" id="ProtNLM"/>
    </source>
</evidence>
<dbReference type="AlphaFoldDB" id="A0A2Z4GD84"/>
<reference evidence="2 3" key="1">
    <citation type="submission" date="2018-05" db="EMBL/GenBank/DDBJ databases">
        <title>Complete genome sequence of Arcticibacterium luteifluviistationis SM1504T, a cytophagaceae bacterium isolated from Arctic surface seawater.</title>
        <authorList>
            <person name="Li Y."/>
            <person name="Qin Q.-L."/>
        </authorList>
    </citation>
    <scope>NUCLEOTIDE SEQUENCE [LARGE SCALE GENOMIC DNA]</scope>
    <source>
        <strain evidence="2 3">SM1504</strain>
    </source>
</reference>
<sequence>MRSKYLAILFFLFISTALQAQERPKLYINCQQARCFTTYLLTELSYFTFTRDQAVADIQILITDQGNASGGRNYQLNFMGQHALLGCDALVEFKTGQNDSEAIARKKVLSKVNQGLLVYIANTEMAKDVEISFPKGVQQKSVDPNSEKDPWNNWIFGIGGSGIFRGESNKKSVRLAGNLRGGRTTDESKFSFYTYLNQNNSSVTLEEEIETVKVNSYGFNVLYVSTFAKNWSIGGLMKGYHSVYSNIDFSGSLAPALEYSIFPIEDFNKEQFRWIYQAGYRRLDYLERTIYDQTLETKPYHQVTGILGYTKPWGNFSAELNGYQYLDDPGKYSLSMEVELSWRIVQGVSLRFYGSGAQIKNQISLAETASSNEEILLGGQQLPTTFNYYTSFGLNFTFGSVNNSIVNPRFSGVN</sequence>
<dbReference type="Proteomes" id="UP000249873">
    <property type="component" value="Chromosome"/>
</dbReference>
<dbReference type="KEGG" id="als:DJ013_13880"/>
<evidence type="ECO:0000256" key="1">
    <source>
        <dbReference type="SAM" id="SignalP"/>
    </source>
</evidence>
<evidence type="ECO:0000313" key="3">
    <source>
        <dbReference type="Proteomes" id="UP000249873"/>
    </source>
</evidence>
<name>A0A2Z4GD84_9BACT</name>
<protein>
    <recommendedName>
        <fullName evidence="4">DUF481 domain-containing protein</fullName>
    </recommendedName>
</protein>
<dbReference type="EMBL" id="CP029480">
    <property type="protein sequence ID" value="AWV99196.1"/>
    <property type="molecule type" value="Genomic_DNA"/>
</dbReference>
<keyword evidence="1" id="KW-0732">Signal</keyword>
<gene>
    <name evidence="2" type="ORF">DJ013_13880</name>
</gene>
<evidence type="ECO:0000313" key="2">
    <source>
        <dbReference type="EMBL" id="AWV99196.1"/>
    </source>
</evidence>